<dbReference type="AlphaFoldDB" id="A0AAW0FC05"/>
<accession>A0AAW0FC05</accession>
<evidence type="ECO:0000313" key="3">
    <source>
        <dbReference type="Proteomes" id="UP001385951"/>
    </source>
</evidence>
<organism evidence="2 3">
    <name type="scientific">Cerrena zonata</name>
    <dbReference type="NCBI Taxonomy" id="2478898"/>
    <lineage>
        <taxon>Eukaryota</taxon>
        <taxon>Fungi</taxon>
        <taxon>Dikarya</taxon>
        <taxon>Basidiomycota</taxon>
        <taxon>Agaricomycotina</taxon>
        <taxon>Agaricomycetes</taxon>
        <taxon>Polyporales</taxon>
        <taxon>Cerrenaceae</taxon>
        <taxon>Cerrena</taxon>
    </lineage>
</organism>
<dbReference type="Proteomes" id="UP001385951">
    <property type="component" value="Unassembled WGS sequence"/>
</dbReference>
<protein>
    <submittedName>
        <fullName evidence="2">Uncharacterized protein</fullName>
    </submittedName>
</protein>
<sequence length="147" mass="16870">MCAAMNYDTYSFERMEETRQRMRHAISLTQQQLNPSVAMPPLMHHRSVLPVTSHHHASADHKHRTQPHYLHPVPPPPPPPMSVMHPTAPIYLPPKKHSPVLLIPPTSSEAPKRRRYPVRPPTPFHTSTQTLPPIYMQQSHMPALRAF</sequence>
<dbReference type="EMBL" id="JASBNA010000064">
    <property type="protein sequence ID" value="KAK7679013.1"/>
    <property type="molecule type" value="Genomic_DNA"/>
</dbReference>
<evidence type="ECO:0000313" key="2">
    <source>
        <dbReference type="EMBL" id="KAK7679013.1"/>
    </source>
</evidence>
<proteinExistence type="predicted"/>
<gene>
    <name evidence="2" type="ORF">QCA50_017957</name>
</gene>
<feature type="region of interest" description="Disordered" evidence="1">
    <location>
        <begin position="104"/>
        <end position="130"/>
    </location>
</feature>
<name>A0AAW0FC05_9APHY</name>
<reference evidence="2 3" key="1">
    <citation type="submission" date="2022-09" db="EMBL/GenBank/DDBJ databases">
        <authorList>
            <person name="Palmer J.M."/>
        </authorList>
    </citation>
    <scope>NUCLEOTIDE SEQUENCE [LARGE SCALE GENOMIC DNA]</scope>
    <source>
        <strain evidence="2 3">DSM 7382</strain>
    </source>
</reference>
<keyword evidence="3" id="KW-1185">Reference proteome</keyword>
<comment type="caution">
    <text evidence="2">The sequence shown here is derived from an EMBL/GenBank/DDBJ whole genome shotgun (WGS) entry which is preliminary data.</text>
</comment>
<evidence type="ECO:0000256" key="1">
    <source>
        <dbReference type="SAM" id="MobiDB-lite"/>
    </source>
</evidence>